<keyword evidence="7" id="KW-1185">Reference proteome</keyword>
<dbReference type="Gene3D" id="3.40.190.10">
    <property type="entry name" value="Periplasmic binding protein-like II"/>
    <property type="match status" value="2"/>
</dbReference>
<evidence type="ECO:0000256" key="4">
    <source>
        <dbReference type="ARBA" id="ARBA00023163"/>
    </source>
</evidence>
<evidence type="ECO:0000313" key="6">
    <source>
        <dbReference type="EMBL" id="PRX98741.1"/>
    </source>
</evidence>
<evidence type="ECO:0000256" key="1">
    <source>
        <dbReference type="ARBA" id="ARBA00009437"/>
    </source>
</evidence>
<comment type="similarity">
    <text evidence="1">Belongs to the LysR transcriptional regulatory family.</text>
</comment>
<dbReference type="PANTHER" id="PTHR30419">
    <property type="entry name" value="HTH-TYPE TRANSCRIPTIONAL REGULATOR YBHD"/>
    <property type="match status" value="1"/>
</dbReference>
<keyword evidence="4" id="KW-0804">Transcription</keyword>
<dbReference type="EMBL" id="PVZC01000004">
    <property type="protein sequence ID" value="PRX98741.1"/>
    <property type="molecule type" value="Genomic_DNA"/>
</dbReference>
<dbReference type="SUPFAM" id="SSF53850">
    <property type="entry name" value="Periplasmic binding protein-like II"/>
    <property type="match status" value="1"/>
</dbReference>
<sequence length="300" mass="31671">MSRLKVLVAVASAGSITQAADRLGYTPPALSQSLTKLEREAGTPLLVRHRRGVELTPAGEVLVEHARRVLDELERARYAVAEVARLNSGTVRIGTFATAGTRLLPPVLAAFRRAHPAVRLHLREYEPPAGLRALAAGEVDLVLTHTYDHGPAEPAVSGVAVETLRSEELVLVTAAGHALDQPGVPLAWRELSGRAMIAEPSGRGSRDALEALMRGEGLGAPDIAFESQNYTVTCALVAAGLGVAVLPLSALEVGGPPLGRRPLAAPGLNRTVRLAWRTEDTNPALQPLRALLRQLPAPPG</sequence>
<feature type="domain" description="HTH lysR-type" evidence="5">
    <location>
        <begin position="1"/>
        <end position="56"/>
    </location>
</feature>
<dbReference type="Proteomes" id="UP000237846">
    <property type="component" value="Unassembled WGS sequence"/>
</dbReference>
<reference evidence="6 7" key="1">
    <citation type="submission" date="2018-03" db="EMBL/GenBank/DDBJ databases">
        <title>Genomic Encyclopedia of Archaeal and Bacterial Type Strains, Phase II (KMG-II): from individual species to whole genera.</title>
        <authorList>
            <person name="Goeker M."/>
        </authorList>
    </citation>
    <scope>NUCLEOTIDE SEQUENCE [LARGE SCALE GENOMIC DNA]</scope>
    <source>
        <strain evidence="6 7">DSM 45601</strain>
    </source>
</reference>
<evidence type="ECO:0000313" key="7">
    <source>
        <dbReference type="Proteomes" id="UP000237846"/>
    </source>
</evidence>
<dbReference type="SUPFAM" id="SSF46785">
    <property type="entry name" value="Winged helix' DNA-binding domain"/>
    <property type="match status" value="1"/>
</dbReference>
<dbReference type="Gene3D" id="1.10.10.10">
    <property type="entry name" value="Winged helix-like DNA-binding domain superfamily/Winged helix DNA-binding domain"/>
    <property type="match status" value="1"/>
</dbReference>
<dbReference type="CDD" id="cd05466">
    <property type="entry name" value="PBP2_LTTR_substrate"/>
    <property type="match status" value="1"/>
</dbReference>
<evidence type="ECO:0000256" key="2">
    <source>
        <dbReference type="ARBA" id="ARBA00023015"/>
    </source>
</evidence>
<dbReference type="GO" id="GO:0003700">
    <property type="term" value="F:DNA-binding transcription factor activity"/>
    <property type="evidence" value="ECO:0007669"/>
    <property type="project" value="InterPro"/>
</dbReference>
<keyword evidence="2" id="KW-0805">Transcription regulation</keyword>
<dbReference type="GO" id="GO:0003677">
    <property type="term" value="F:DNA binding"/>
    <property type="evidence" value="ECO:0007669"/>
    <property type="project" value="UniProtKB-KW"/>
</dbReference>
<dbReference type="FunFam" id="1.10.10.10:FF:000001">
    <property type="entry name" value="LysR family transcriptional regulator"/>
    <property type="match status" value="1"/>
</dbReference>
<organism evidence="6 7">
    <name type="scientific">Allonocardiopsis opalescens</name>
    <dbReference type="NCBI Taxonomy" id="1144618"/>
    <lineage>
        <taxon>Bacteria</taxon>
        <taxon>Bacillati</taxon>
        <taxon>Actinomycetota</taxon>
        <taxon>Actinomycetes</taxon>
        <taxon>Streptosporangiales</taxon>
        <taxon>Allonocardiopsis</taxon>
    </lineage>
</organism>
<dbReference type="InterPro" id="IPR005119">
    <property type="entry name" value="LysR_subst-bd"/>
</dbReference>
<dbReference type="InterPro" id="IPR000847">
    <property type="entry name" value="LysR_HTH_N"/>
</dbReference>
<dbReference type="GO" id="GO:0005829">
    <property type="term" value="C:cytosol"/>
    <property type="evidence" value="ECO:0007669"/>
    <property type="project" value="TreeGrafter"/>
</dbReference>
<dbReference type="InterPro" id="IPR050950">
    <property type="entry name" value="HTH-type_LysR_regulators"/>
</dbReference>
<evidence type="ECO:0000259" key="5">
    <source>
        <dbReference type="PROSITE" id="PS50931"/>
    </source>
</evidence>
<evidence type="ECO:0000256" key="3">
    <source>
        <dbReference type="ARBA" id="ARBA00023125"/>
    </source>
</evidence>
<dbReference type="AlphaFoldDB" id="A0A2T0Q4W4"/>
<dbReference type="InterPro" id="IPR036390">
    <property type="entry name" value="WH_DNA-bd_sf"/>
</dbReference>
<name>A0A2T0Q4W4_9ACTN</name>
<keyword evidence="3 6" id="KW-0238">DNA-binding</keyword>
<dbReference type="Pfam" id="PF03466">
    <property type="entry name" value="LysR_substrate"/>
    <property type="match status" value="1"/>
</dbReference>
<dbReference type="InterPro" id="IPR036388">
    <property type="entry name" value="WH-like_DNA-bd_sf"/>
</dbReference>
<dbReference type="Pfam" id="PF00126">
    <property type="entry name" value="HTH_1"/>
    <property type="match status" value="1"/>
</dbReference>
<protein>
    <submittedName>
        <fullName evidence="6">DNA-binding transcriptional LysR family regulator</fullName>
    </submittedName>
</protein>
<proteinExistence type="inferred from homology"/>
<dbReference type="PANTHER" id="PTHR30419:SF8">
    <property type="entry name" value="NITROGEN ASSIMILATION TRANSCRIPTIONAL ACTIVATOR-RELATED"/>
    <property type="match status" value="1"/>
</dbReference>
<accession>A0A2T0Q4W4</accession>
<gene>
    <name evidence="6" type="ORF">CLV72_104320</name>
</gene>
<dbReference type="PROSITE" id="PS50931">
    <property type="entry name" value="HTH_LYSR"/>
    <property type="match status" value="1"/>
</dbReference>
<comment type="caution">
    <text evidence="6">The sequence shown here is derived from an EMBL/GenBank/DDBJ whole genome shotgun (WGS) entry which is preliminary data.</text>
</comment>